<evidence type="ECO:0000256" key="1">
    <source>
        <dbReference type="ARBA" id="ARBA00006479"/>
    </source>
</evidence>
<dbReference type="PANTHER" id="PTHR18964:SF149">
    <property type="entry name" value="BIFUNCTIONAL UDP-N-ACETYLGLUCOSAMINE 2-EPIMERASE_N-ACETYLMANNOSAMINE KINASE"/>
    <property type="match status" value="1"/>
</dbReference>
<evidence type="ECO:0000313" key="3">
    <source>
        <dbReference type="Proteomes" id="UP000289437"/>
    </source>
</evidence>
<dbReference type="Proteomes" id="UP000289437">
    <property type="component" value="Unassembled WGS sequence"/>
</dbReference>
<keyword evidence="2" id="KW-0418">Kinase</keyword>
<proteinExistence type="inferred from homology"/>
<comment type="caution">
    <text evidence="2">The sequence shown here is derived from an EMBL/GenBank/DDBJ whole genome shotgun (WGS) entry which is preliminary data.</text>
</comment>
<evidence type="ECO:0000313" key="2">
    <source>
        <dbReference type="EMBL" id="RXH58096.1"/>
    </source>
</evidence>
<dbReference type="InterPro" id="IPR000600">
    <property type="entry name" value="ROK"/>
</dbReference>
<keyword evidence="2" id="KW-0808">Transferase</keyword>
<dbReference type="Gene3D" id="1.10.10.10">
    <property type="entry name" value="Winged helix-like DNA-binding domain superfamily/Winged helix DNA-binding domain"/>
    <property type="match status" value="1"/>
</dbReference>
<dbReference type="AlphaFoldDB" id="A0A4Q0T8P7"/>
<sequence length="378" mass="40550">MLSLLRESPSCSRADLVRATKLSAPTITNVVKDLLAADLIEPLGQGGSSGGRPPDMIRFKAERGCVLAVDIAGRSLSFLLVDLNGCELEHAEISLQGKKTTPEAICDFIHAEARRLLRLQKKAKERLITIVVGVPAITNVCEGMVLSISTLEQWRSVPLRTMLHKAMGCSVIIENDTNLAAQGERFRGAARAEQNFILVSIGNGIGAGIVLNGEIHHGTQWSAGEIGYLRLPFVSRRNPTLHQFGELETVLTAPERLEGSKGTTGTHAEEQEVEVVGILDLAQAGDPWARRIIAKRAGMVSDIVINLSLILNPGLILFNGKIGSHPYLIESVRKQLERGEFAVTKIGAAALGDAAVLWGGVAVALEAIPSLLLPQPEI</sequence>
<reference evidence="3" key="2">
    <citation type="submission" date="2019-02" db="EMBL/GenBank/DDBJ databases">
        <title>Granulicella sibirica sp. nov., a psychrotolerant acidobacterium isolated from an organic soil layer in forested tundra, West Siberia.</title>
        <authorList>
            <person name="Oshkin I.Y."/>
            <person name="Kulichevskaya I.S."/>
            <person name="Rijpstra W.I.C."/>
            <person name="Sinninghe Damste J.S."/>
            <person name="Rakitin A.L."/>
            <person name="Ravin N.V."/>
            <person name="Dedysh S.N."/>
        </authorList>
    </citation>
    <scope>NUCLEOTIDE SEQUENCE [LARGE SCALE GENOMIC DNA]</scope>
    <source>
        <strain evidence="3">AF10</strain>
    </source>
</reference>
<dbReference type="InterPro" id="IPR036388">
    <property type="entry name" value="WH-like_DNA-bd_sf"/>
</dbReference>
<dbReference type="Pfam" id="PF00480">
    <property type="entry name" value="ROK"/>
    <property type="match status" value="1"/>
</dbReference>
<dbReference type="InterPro" id="IPR043129">
    <property type="entry name" value="ATPase_NBD"/>
</dbReference>
<dbReference type="SUPFAM" id="SSF53067">
    <property type="entry name" value="Actin-like ATPase domain"/>
    <property type="match status" value="1"/>
</dbReference>
<gene>
    <name evidence="2" type="ORF">GRAN_1406</name>
</gene>
<name>A0A4Q0T8P7_9BACT</name>
<reference evidence="2 3" key="1">
    <citation type="submission" date="2018-11" db="EMBL/GenBank/DDBJ databases">
        <authorList>
            <person name="Mardanov A.V."/>
            <person name="Ravin N.V."/>
            <person name="Dedysh S.N."/>
        </authorList>
    </citation>
    <scope>NUCLEOTIDE SEQUENCE [LARGE SCALE GENOMIC DNA]</scope>
    <source>
        <strain evidence="2 3">AF10</strain>
    </source>
</reference>
<dbReference type="PANTHER" id="PTHR18964">
    <property type="entry name" value="ROK (REPRESSOR, ORF, KINASE) FAMILY"/>
    <property type="match status" value="1"/>
</dbReference>
<protein>
    <submittedName>
        <fullName evidence="2">NagC-like transcriptional regulator of glucosamine ABC transporter and kinase cluster</fullName>
    </submittedName>
</protein>
<keyword evidence="3" id="KW-1185">Reference proteome</keyword>
<dbReference type="EMBL" id="RDSM01000001">
    <property type="protein sequence ID" value="RXH58096.1"/>
    <property type="molecule type" value="Genomic_DNA"/>
</dbReference>
<dbReference type="Gene3D" id="3.30.420.40">
    <property type="match status" value="2"/>
</dbReference>
<dbReference type="SUPFAM" id="SSF46785">
    <property type="entry name" value="Winged helix' DNA-binding domain"/>
    <property type="match status" value="1"/>
</dbReference>
<comment type="similarity">
    <text evidence="1">Belongs to the ROK (NagC/XylR) family.</text>
</comment>
<dbReference type="GO" id="GO:0016301">
    <property type="term" value="F:kinase activity"/>
    <property type="evidence" value="ECO:0007669"/>
    <property type="project" value="UniProtKB-KW"/>
</dbReference>
<accession>A0A4Q0T8P7</accession>
<dbReference type="InterPro" id="IPR036390">
    <property type="entry name" value="WH_DNA-bd_sf"/>
</dbReference>
<organism evidence="2 3">
    <name type="scientific">Granulicella sibirica</name>
    <dbReference type="NCBI Taxonomy" id="2479048"/>
    <lineage>
        <taxon>Bacteria</taxon>
        <taxon>Pseudomonadati</taxon>
        <taxon>Acidobacteriota</taxon>
        <taxon>Terriglobia</taxon>
        <taxon>Terriglobales</taxon>
        <taxon>Acidobacteriaceae</taxon>
        <taxon>Granulicella</taxon>
    </lineage>
</organism>